<dbReference type="GO" id="GO:0000981">
    <property type="term" value="F:DNA-binding transcription factor activity, RNA polymerase II-specific"/>
    <property type="evidence" value="ECO:0007669"/>
    <property type="project" value="InterPro"/>
</dbReference>
<organism evidence="7 8">
    <name type="scientific">Paraphoma chrysanthemicola</name>
    <dbReference type="NCBI Taxonomy" id="798071"/>
    <lineage>
        <taxon>Eukaryota</taxon>
        <taxon>Fungi</taxon>
        <taxon>Dikarya</taxon>
        <taxon>Ascomycota</taxon>
        <taxon>Pezizomycotina</taxon>
        <taxon>Dothideomycetes</taxon>
        <taxon>Pleosporomycetidae</taxon>
        <taxon>Pleosporales</taxon>
        <taxon>Pleosporineae</taxon>
        <taxon>Phaeosphaeriaceae</taxon>
        <taxon>Paraphoma</taxon>
    </lineage>
</organism>
<keyword evidence="8" id="KW-1185">Reference proteome</keyword>
<dbReference type="InterPro" id="IPR001138">
    <property type="entry name" value="Zn2Cys6_DnaBD"/>
</dbReference>
<dbReference type="InterPro" id="IPR050987">
    <property type="entry name" value="AtrR-like"/>
</dbReference>
<comment type="subcellular location">
    <subcellularLocation>
        <location evidence="1">Nucleus</location>
    </subcellularLocation>
</comment>
<evidence type="ECO:0000256" key="2">
    <source>
        <dbReference type="ARBA" id="ARBA00022723"/>
    </source>
</evidence>
<evidence type="ECO:0000259" key="6">
    <source>
        <dbReference type="PROSITE" id="PS50048"/>
    </source>
</evidence>
<dbReference type="AlphaFoldDB" id="A0A8K0W545"/>
<dbReference type="GO" id="GO:0003677">
    <property type="term" value="F:DNA binding"/>
    <property type="evidence" value="ECO:0007669"/>
    <property type="project" value="UniProtKB-KW"/>
</dbReference>
<dbReference type="Pfam" id="PF00172">
    <property type="entry name" value="Zn_clus"/>
    <property type="match status" value="1"/>
</dbReference>
<feature type="region of interest" description="Disordered" evidence="5">
    <location>
        <begin position="66"/>
        <end position="105"/>
    </location>
</feature>
<dbReference type="GO" id="GO:0008270">
    <property type="term" value="F:zinc ion binding"/>
    <property type="evidence" value="ECO:0007669"/>
    <property type="project" value="InterPro"/>
</dbReference>
<accession>A0A8K0W545</accession>
<gene>
    <name evidence="7" type="ORF">FB567DRAFT_47605</name>
</gene>
<dbReference type="InterPro" id="IPR036864">
    <property type="entry name" value="Zn2-C6_fun-type_DNA-bd_sf"/>
</dbReference>
<keyword evidence="2" id="KW-0479">Metal-binding</keyword>
<dbReference type="PANTHER" id="PTHR46910:SF3">
    <property type="entry name" value="HALOTOLERANCE PROTEIN 9-RELATED"/>
    <property type="match status" value="1"/>
</dbReference>
<name>A0A8K0W545_9PLEO</name>
<evidence type="ECO:0000256" key="3">
    <source>
        <dbReference type="ARBA" id="ARBA00023125"/>
    </source>
</evidence>
<reference evidence="7" key="1">
    <citation type="journal article" date="2021" name="Nat. Commun.">
        <title>Genetic determinants of endophytism in the Arabidopsis root mycobiome.</title>
        <authorList>
            <person name="Mesny F."/>
            <person name="Miyauchi S."/>
            <person name="Thiergart T."/>
            <person name="Pickel B."/>
            <person name="Atanasova L."/>
            <person name="Karlsson M."/>
            <person name="Huettel B."/>
            <person name="Barry K.W."/>
            <person name="Haridas S."/>
            <person name="Chen C."/>
            <person name="Bauer D."/>
            <person name="Andreopoulos W."/>
            <person name="Pangilinan J."/>
            <person name="LaButti K."/>
            <person name="Riley R."/>
            <person name="Lipzen A."/>
            <person name="Clum A."/>
            <person name="Drula E."/>
            <person name="Henrissat B."/>
            <person name="Kohler A."/>
            <person name="Grigoriev I.V."/>
            <person name="Martin F.M."/>
            <person name="Hacquard S."/>
        </authorList>
    </citation>
    <scope>NUCLEOTIDE SEQUENCE</scope>
    <source>
        <strain evidence="7">MPI-SDFR-AT-0120</strain>
    </source>
</reference>
<proteinExistence type="predicted"/>
<keyword evidence="3" id="KW-0238">DNA-binding</keyword>
<dbReference type="SUPFAM" id="SSF57701">
    <property type="entry name" value="Zn2/Cys6 DNA-binding domain"/>
    <property type="match status" value="1"/>
</dbReference>
<evidence type="ECO:0000256" key="4">
    <source>
        <dbReference type="ARBA" id="ARBA00023242"/>
    </source>
</evidence>
<evidence type="ECO:0000313" key="8">
    <source>
        <dbReference type="Proteomes" id="UP000813461"/>
    </source>
</evidence>
<dbReference type="PROSITE" id="PS00463">
    <property type="entry name" value="ZN2_CY6_FUNGAL_1"/>
    <property type="match status" value="1"/>
</dbReference>
<comment type="caution">
    <text evidence="7">The sequence shown here is derived from an EMBL/GenBank/DDBJ whole genome shotgun (WGS) entry which is preliminary data.</text>
</comment>
<feature type="domain" description="Zn(2)-C6 fungal-type" evidence="6">
    <location>
        <begin position="4"/>
        <end position="34"/>
    </location>
</feature>
<sequence length="668" mass="76031">MKLACVRCKRKKIKCDKGEPVCHQCITAKTECQYVERRQRPRHAQPRVAVNHLYQRLEQLEKQIHHNGSDTQLTPVTEPRAPESDAPSETTTSSDPVPSPKVSLMNGDGQESWIYQMASNVRRDFQEKATPVSAPTPRIDNAMISLNEALDELGRLRIRTDASKVKLNLSPEEARACVNAFIELLSNMVVPGVFAVPLDFDLMRIMPDLTKSPYVNIEPGMYVLYYNALYYGLNQLRGQGDAVAQGMYVKILEAIPAWLESPGDTDLDGHTAALTAWTAITNHDYQLSWKFHCKSCQYIKMRKIDQLDVVPAKTFEEEDQRDTFRYLYWQVLSTDLLFRLFYGKPTVVRWSARKIRPPNVFRLGDMHPSAFQVTVAVVWIRYTLMTAEIVNQVDSFNGHNHSELEQKVDEFCTALEVLITEWKLEETMRSEDTPENLRYLLADHIMTIFAIVIGIRRLLREPGSSRHYVDDVTLRAARKITRITLEFSMGPERLEPACFGCIHFISFYPFCAVFSLYEYILACSNPDHCEEDMQILESIGMAMAQISAERADFMPFGRTIEALNKVSRTIQDERRKVQATESAPGENNAMPEFDASAFASFPDFPFNFDDRAQPHGFVRALETDFMARNWSEGWWDVGSAMDVAMTAGVGDGSMIAHESAYTMPTPNT</sequence>
<dbReference type="GO" id="GO:0005634">
    <property type="term" value="C:nucleus"/>
    <property type="evidence" value="ECO:0007669"/>
    <property type="project" value="UniProtKB-SubCell"/>
</dbReference>
<feature type="compositionally biased region" description="Polar residues" evidence="5">
    <location>
        <begin position="87"/>
        <end position="96"/>
    </location>
</feature>
<dbReference type="SMART" id="SM00066">
    <property type="entry name" value="GAL4"/>
    <property type="match status" value="1"/>
</dbReference>
<dbReference type="PROSITE" id="PS50048">
    <property type="entry name" value="ZN2_CY6_FUNGAL_2"/>
    <property type="match status" value="1"/>
</dbReference>
<dbReference type="OrthoDB" id="39175at2759"/>
<keyword evidence="4" id="KW-0539">Nucleus</keyword>
<dbReference type="EMBL" id="JAGMVJ010000001">
    <property type="protein sequence ID" value="KAH7096022.1"/>
    <property type="molecule type" value="Genomic_DNA"/>
</dbReference>
<dbReference type="CDD" id="cd12148">
    <property type="entry name" value="fungal_TF_MHR"/>
    <property type="match status" value="1"/>
</dbReference>
<dbReference type="CDD" id="cd00067">
    <property type="entry name" value="GAL4"/>
    <property type="match status" value="1"/>
</dbReference>
<dbReference type="PANTHER" id="PTHR46910">
    <property type="entry name" value="TRANSCRIPTION FACTOR PDR1"/>
    <property type="match status" value="1"/>
</dbReference>
<dbReference type="Gene3D" id="4.10.240.10">
    <property type="entry name" value="Zn(2)-C6 fungal-type DNA-binding domain"/>
    <property type="match status" value="1"/>
</dbReference>
<evidence type="ECO:0000256" key="1">
    <source>
        <dbReference type="ARBA" id="ARBA00004123"/>
    </source>
</evidence>
<protein>
    <recommendedName>
        <fullName evidence="6">Zn(2)-C6 fungal-type domain-containing protein</fullName>
    </recommendedName>
</protein>
<dbReference type="Proteomes" id="UP000813461">
    <property type="component" value="Unassembled WGS sequence"/>
</dbReference>
<evidence type="ECO:0000256" key="5">
    <source>
        <dbReference type="SAM" id="MobiDB-lite"/>
    </source>
</evidence>
<evidence type="ECO:0000313" key="7">
    <source>
        <dbReference type="EMBL" id="KAH7096022.1"/>
    </source>
</evidence>